<organism evidence="1 2">
    <name type="scientific">Sphingomonas piscis</name>
    <dbReference type="NCBI Taxonomy" id="2714943"/>
    <lineage>
        <taxon>Bacteria</taxon>
        <taxon>Pseudomonadati</taxon>
        <taxon>Pseudomonadota</taxon>
        <taxon>Alphaproteobacteria</taxon>
        <taxon>Sphingomonadales</taxon>
        <taxon>Sphingomonadaceae</taxon>
        <taxon>Sphingomonas</taxon>
    </lineage>
</organism>
<accession>A0A6G7YML8</accession>
<sequence>MARRRDRLNATGRNVYGVGQDGRFIYVRHSLVVSPQFSALSPNARNLFWELQSMFNGRNSDTLFLSVRDAADRLGLVCLKATGAAFDELVNLGFLREAMAASFRQKYDSKSRARAWKLLWIGKDNKCSGPDFLPPLDGLPLTKKERKREAARSTAIKRFRRDGDKGKFTVEDSSTLAARAEFSVEDSSTVEMPIGGKLPTLVVGESSTHICYQGGVGNDNASPAPHSAWWASIERCMARRSDLQAAA</sequence>
<reference evidence="1 2" key="1">
    <citation type="submission" date="2020-03" db="EMBL/GenBank/DDBJ databases">
        <title>Sphingomonas sp. nov., isolated from fish.</title>
        <authorList>
            <person name="Hyun D.-W."/>
            <person name="Bae J.-W."/>
        </authorList>
    </citation>
    <scope>NUCLEOTIDE SEQUENCE [LARGE SCALE GENOMIC DNA]</scope>
    <source>
        <strain evidence="1 2">HDW15B</strain>
    </source>
</reference>
<evidence type="ECO:0000313" key="1">
    <source>
        <dbReference type="EMBL" id="QIK77977.1"/>
    </source>
</evidence>
<gene>
    <name evidence="1" type="ORF">G7077_02665</name>
</gene>
<dbReference type="Proteomes" id="UP000503222">
    <property type="component" value="Chromosome"/>
</dbReference>
<dbReference type="AlphaFoldDB" id="A0A6G7YML8"/>
<dbReference type="EMBL" id="CP049869">
    <property type="protein sequence ID" value="QIK77977.1"/>
    <property type="molecule type" value="Genomic_DNA"/>
</dbReference>
<proteinExistence type="predicted"/>
<evidence type="ECO:0000313" key="2">
    <source>
        <dbReference type="Proteomes" id="UP000503222"/>
    </source>
</evidence>
<keyword evidence="2" id="KW-1185">Reference proteome</keyword>
<dbReference type="KEGG" id="spii:G7077_02665"/>
<name>A0A6G7YML8_9SPHN</name>
<protein>
    <submittedName>
        <fullName evidence="1">Uncharacterized protein</fullName>
    </submittedName>
</protein>